<keyword evidence="3" id="KW-1185">Reference proteome</keyword>
<feature type="compositionally biased region" description="Low complexity" evidence="1">
    <location>
        <begin position="42"/>
        <end position="54"/>
    </location>
</feature>
<sequence length="101" mass="10867">MQGILDSTPIRQPPPSSPVHAGAVFRFELGAPNIETAGLSGSRNSRYSVNNSNRATKSRAGLPQLSNTMYNSQHHFLKCQISSTQGKIVRIEDDAKADSGV</sequence>
<organism evidence="2 3">
    <name type="scientific">Melipona quadrifasciata</name>
    <dbReference type="NCBI Taxonomy" id="166423"/>
    <lineage>
        <taxon>Eukaryota</taxon>
        <taxon>Metazoa</taxon>
        <taxon>Ecdysozoa</taxon>
        <taxon>Arthropoda</taxon>
        <taxon>Hexapoda</taxon>
        <taxon>Insecta</taxon>
        <taxon>Pterygota</taxon>
        <taxon>Neoptera</taxon>
        <taxon>Endopterygota</taxon>
        <taxon>Hymenoptera</taxon>
        <taxon>Apocrita</taxon>
        <taxon>Aculeata</taxon>
        <taxon>Apoidea</taxon>
        <taxon>Anthophila</taxon>
        <taxon>Apidae</taxon>
        <taxon>Melipona</taxon>
    </lineage>
</organism>
<evidence type="ECO:0000313" key="2">
    <source>
        <dbReference type="EMBL" id="KOX73282.1"/>
    </source>
</evidence>
<dbReference type="AlphaFoldDB" id="A0A0N1ITI9"/>
<feature type="region of interest" description="Disordered" evidence="1">
    <location>
        <begin position="36"/>
        <end position="62"/>
    </location>
</feature>
<accession>A0A0N1ITI9</accession>
<gene>
    <name evidence="2" type="ORF">WN51_01139</name>
</gene>
<evidence type="ECO:0000313" key="3">
    <source>
        <dbReference type="Proteomes" id="UP000053105"/>
    </source>
</evidence>
<proteinExistence type="predicted"/>
<reference evidence="2 3" key="1">
    <citation type="submission" date="2015-07" db="EMBL/GenBank/DDBJ databases">
        <title>The genome of Melipona quadrifasciata.</title>
        <authorList>
            <person name="Pan H."/>
            <person name="Kapheim K."/>
        </authorList>
    </citation>
    <scope>NUCLEOTIDE SEQUENCE [LARGE SCALE GENOMIC DNA]</scope>
    <source>
        <strain evidence="2">0111107301</strain>
        <tissue evidence="2">Whole body</tissue>
    </source>
</reference>
<protein>
    <submittedName>
        <fullName evidence="2">Uncharacterized protein</fullName>
    </submittedName>
</protein>
<name>A0A0N1ITI9_9HYME</name>
<dbReference type="EMBL" id="KQ435800">
    <property type="protein sequence ID" value="KOX73282.1"/>
    <property type="molecule type" value="Genomic_DNA"/>
</dbReference>
<dbReference type="Proteomes" id="UP000053105">
    <property type="component" value="Unassembled WGS sequence"/>
</dbReference>
<evidence type="ECO:0000256" key="1">
    <source>
        <dbReference type="SAM" id="MobiDB-lite"/>
    </source>
</evidence>